<gene>
    <name evidence="2" type="ORF">MA16_Dca021579</name>
</gene>
<keyword evidence="3" id="KW-1185">Reference proteome</keyword>
<dbReference type="Proteomes" id="UP000233837">
    <property type="component" value="Unassembled WGS sequence"/>
</dbReference>
<name>A0A2I0VKK2_9ASPA</name>
<evidence type="ECO:0000313" key="2">
    <source>
        <dbReference type="EMBL" id="PKU63950.1"/>
    </source>
</evidence>
<dbReference type="PANTHER" id="PTHR48258">
    <property type="entry name" value="DUF4218 DOMAIN-CONTAINING PROTEIN-RELATED"/>
    <property type="match status" value="1"/>
</dbReference>
<reference evidence="2 3" key="2">
    <citation type="journal article" date="2017" name="Nature">
        <title>The Apostasia genome and the evolution of orchids.</title>
        <authorList>
            <person name="Zhang G.Q."/>
            <person name="Liu K.W."/>
            <person name="Li Z."/>
            <person name="Lohaus R."/>
            <person name="Hsiao Y.Y."/>
            <person name="Niu S.C."/>
            <person name="Wang J.Y."/>
            <person name="Lin Y.C."/>
            <person name="Xu Q."/>
            <person name="Chen L.J."/>
            <person name="Yoshida K."/>
            <person name="Fujiwara S."/>
            <person name="Wang Z.W."/>
            <person name="Zhang Y.Q."/>
            <person name="Mitsuda N."/>
            <person name="Wang M."/>
            <person name="Liu G.H."/>
            <person name="Pecoraro L."/>
            <person name="Huang H.X."/>
            <person name="Xiao X.J."/>
            <person name="Lin M."/>
            <person name="Wu X.Y."/>
            <person name="Wu W.L."/>
            <person name="Chen Y.Y."/>
            <person name="Chang S.B."/>
            <person name="Sakamoto S."/>
            <person name="Ohme-Takagi M."/>
            <person name="Yagi M."/>
            <person name="Zeng S.J."/>
            <person name="Shen C.Y."/>
            <person name="Yeh C.M."/>
            <person name="Luo Y.B."/>
            <person name="Tsai W.C."/>
            <person name="Van de Peer Y."/>
            <person name="Liu Z.J."/>
        </authorList>
    </citation>
    <scope>NUCLEOTIDE SEQUENCE [LARGE SCALE GENOMIC DNA]</scope>
    <source>
        <tissue evidence="2">The whole plant</tissue>
    </source>
</reference>
<proteinExistence type="predicted"/>
<sequence length="146" mass="17179">MCKREHPYRDDSEYYGVLQEILEVEYPGQRNTVYLFNCEWFDPVPNRGMKVHLIYGITEVKRARRYEKFDPFIIASPATQVYYANYPSGIRGKQDWLGVMKTKPSGVIEKTTSIPLAHQEEFMSNLKNLPINVDDHIRYNKSELQL</sequence>
<feature type="domain" description="DUF4216" evidence="1">
    <location>
        <begin position="22"/>
        <end position="96"/>
    </location>
</feature>
<organism evidence="2 3">
    <name type="scientific">Dendrobium catenatum</name>
    <dbReference type="NCBI Taxonomy" id="906689"/>
    <lineage>
        <taxon>Eukaryota</taxon>
        <taxon>Viridiplantae</taxon>
        <taxon>Streptophyta</taxon>
        <taxon>Embryophyta</taxon>
        <taxon>Tracheophyta</taxon>
        <taxon>Spermatophyta</taxon>
        <taxon>Magnoliopsida</taxon>
        <taxon>Liliopsida</taxon>
        <taxon>Asparagales</taxon>
        <taxon>Orchidaceae</taxon>
        <taxon>Epidendroideae</taxon>
        <taxon>Malaxideae</taxon>
        <taxon>Dendrobiinae</taxon>
        <taxon>Dendrobium</taxon>
    </lineage>
</organism>
<protein>
    <recommendedName>
        <fullName evidence="1">DUF4216 domain-containing protein</fullName>
    </recommendedName>
</protein>
<dbReference type="PANTHER" id="PTHR48258:SF4">
    <property type="entry name" value="DUF4216 DOMAIN-CONTAINING PROTEIN"/>
    <property type="match status" value="1"/>
</dbReference>
<reference evidence="2 3" key="1">
    <citation type="journal article" date="2016" name="Sci. Rep.">
        <title>The Dendrobium catenatum Lindl. genome sequence provides insights into polysaccharide synthase, floral development and adaptive evolution.</title>
        <authorList>
            <person name="Zhang G.Q."/>
            <person name="Xu Q."/>
            <person name="Bian C."/>
            <person name="Tsai W.C."/>
            <person name="Yeh C.M."/>
            <person name="Liu K.W."/>
            <person name="Yoshida K."/>
            <person name="Zhang L.S."/>
            <person name="Chang S.B."/>
            <person name="Chen F."/>
            <person name="Shi Y."/>
            <person name="Su Y.Y."/>
            <person name="Zhang Y.Q."/>
            <person name="Chen L.J."/>
            <person name="Yin Y."/>
            <person name="Lin M."/>
            <person name="Huang H."/>
            <person name="Deng H."/>
            <person name="Wang Z.W."/>
            <person name="Zhu S.L."/>
            <person name="Zhao X."/>
            <person name="Deng C."/>
            <person name="Niu S.C."/>
            <person name="Huang J."/>
            <person name="Wang M."/>
            <person name="Liu G.H."/>
            <person name="Yang H.J."/>
            <person name="Xiao X.J."/>
            <person name="Hsiao Y.Y."/>
            <person name="Wu W.L."/>
            <person name="Chen Y.Y."/>
            <person name="Mitsuda N."/>
            <person name="Ohme-Takagi M."/>
            <person name="Luo Y.B."/>
            <person name="Van de Peer Y."/>
            <person name="Liu Z.J."/>
        </authorList>
    </citation>
    <scope>NUCLEOTIDE SEQUENCE [LARGE SCALE GENOMIC DNA]</scope>
    <source>
        <tissue evidence="2">The whole plant</tissue>
    </source>
</reference>
<evidence type="ECO:0000259" key="1">
    <source>
        <dbReference type="Pfam" id="PF13952"/>
    </source>
</evidence>
<evidence type="ECO:0000313" key="3">
    <source>
        <dbReference type="Proteomes" id="UP000233837"/>
    </source>
</evidence>
<dbReference type="Pfam" id="PF13952">
    <property type="entry name" value="DUF4216"/>
    <property type="match status" value="1"/>
</dbReference>
<dbReference type="InterPro" id="IPR025312">
    <property type="entry name" value="DUF4216"/>
</dbReference>
<dbReference type="EMBL" id="KZ503457">
    <property type="protein sequence ID" value="PKU63950.1"/>
    <property type="molecule type" value="Genomic_DNA"/>
</dbReference>
<dbReference type="AlphaFoldDB" id="A0A2I0VKK2"/>
<accession>A0A2I0VKK2</accession>